<proteinExistence type="inferred from homology"/>
<dbReference type="HOGENOM" id="CLU_016902_8_2_9"/>
<comment type="similarity">
    <text evidence="2">Belongs to the pseudouridine synthase RluA family.</text>
</comment>
<organism evidence="7 8">
    <name type="scientific">Kyrpidia tusciae (strain DSM 2912 / NBRC 15312 / T2)</name>
    <name type="common">Bacillus tusciae</name>
    <dbReference type="NCBI Taxonomy" id="562970"/>
    <lineage>
        <taxon>Bacteria</taxon>
        <taxon>Bacillati</taxon>
        <taxon>Bacillota</taxon>
        <taxon>Bacilli</taxon>
        <taxon>Bacillales</taxon>
        <taxon>Alicyclobacillaceae</taxon>
        <taxon>Kyrpidia</taxon>
    </lineage>
</organism>
<evidence type="ECO:0000313" key="8">
    <source>
        <dbReference type="Proteomes" id="UP000002368"/>
    </source>
</evidence>
<dbReference type="CDD" id="cd00165">
    <property type="entry name" value="S4"/>
    <property type="match status" value="1"/>
</dbReference>
<comment type="catalytic activity">
    <reaction evidence="1">
        <text>a uridine in RNA = a pseudouridine in RNA</text>
        <dbReference type="Rhea" id="RHEA:48348"/>
        <dbReference type="Rhea" id="RHEA-COMP:12068"/>
        <dbReference type="Rhea" id="RHEA-COMP:12069"/>
        <dbReference type="ChEBI" id="CHEBI:65314"/>
        <dbReference type="ChEBI" id="CHEBI:65315"/>
    </reaction>
</comment>
<dbReference type="InterPro" id="IPR006145">
    <property type="entry name" value="PsdUridine_synth_RsuA/RluA"/>
</dbReference>
<keyword evidence="8" id="KW-1185">Reference proteome</keyword>
<dbReference type="PANTHER" id="PTHR21600:SF44">
    <property type="entry name" value="RIBOSOMAL LARGE SUBUNIT PSEUDOURIDINE SYNTHASE D"/>
    <property type="match status" value="1"/>
</dbReference>
<dbReference type="InterPro" id="IPR050188">
    <property type="entry name" value="RluA_PseudoU_synthase"/>
</dbReference>
<evidence type="ECO:0000256" key="3">
    <source>
        <dbReference type="ARBA" id="ARBA00031870"/>
    </source>
</evidence>
<dbReference type="EMBL" id="CP002017">
    <property type="protein sequence ID" value="ADG06426.1"/>
    <property type="molecule type" value="Genomic_DNA"/>
</dbReference>
<keyword evidence="5" id="KW-0694">RNA-binding</keyword>
<dbReference type="Pfam" id="PF00849">
    <property type="entry name" value="PseudoU_synth_2"/>
    <property type="match status" value="1"/>
</dbReference>
<dbReference type="GO" id="GO:0009982">
    <property type="term" value="F:pseudouridine synthase activity"/>
    <property type="evidence" value="ECO:0007669"/>
    <property type="project" value="InterPro"/>
</dbReference>
<dbReference type="STRING" id="562970.Btus_1724"/>
<dbReference type="CDD" id="cd02869">
    <property type="entry name" value="PseudoU_synth_RluA_like"/>
    <property type="match status" value="1"/>
</dbReference>
<dbReference type="Proteomes" id="UP000002368">
    <property type="component" value="Chromosome"/>
</dbReference>
<dbReference type="PROSITE" id="PS50889">
    <property type="entry name" value="S4"/>
    <property type="match status" value="1"/>
</dbReference>
<protein>
    <recommendedName>
        <fullName evidence="3">RNA pseudouridylate synthase</fullName>
    </recommendedName>
    <alternativeName>
        <fullName evidence="4">RNA-uridine isomerase</fullName>
    </alternativeName>
</protein>
<dbReference type="SUPFAM" id="SSF55120">
    <property type="entry name" value="Pseudouridine synthase"/>
    <property type="match status" value="1"/>
</dbReference>
<feature type="domain" description="Pseudouridine synthase RsuA/RluA-like" evidence="6">
    <location>
        <begin position="115"/>
        <end position="296"/>
    </location>
</feature>
<dbReference type="GO" id="GO:0140098">
    <property type="term" value="F:catalytic activity, acting on RNA"/>
    <property type="evidence" value="ECO:0007669"/>
    <property type="project" value="UniProtKB-ARBA"/>
</dbReference>
<evidence type="ECO:0000256" key="4">
    <source>
        <dbReference type="ARBA" id="ARBA00033164"/>
    </source>
</evidence>
<name>D5WQ17_KYRT2</name>
<dbReference type="eggNOG" id="COG0564">
    <property type="taxonomic scope" value="Bacteria"/>
</dbReference>
<dbReference type="GO" id="GO:0003723">
    <property type="term" value="F:RNA binding"/>
    <property type="evidence" value="ECO:0007669"/>
    <property type="project" value="UniProtKB-KW"/>
</dbReference>
<evidence type="ECO:0000256" key="5">
    <source>
        <dbReference type="PROSITE-ProRule" id="PRU00182"/>
    </source>
</evidence>
<reference evidence="7 8" key="1">
    <citation type="journal article" date="2011" name="Stand. Genomic Sci.">
        <title>Complete genome sequence of the thermophilic, hydrogen-oxidizing Bacillus tusciae type strain (T2) and reclassification in the new genus, Kyrpidia gen. nov. as Kyrpidia tusciae comb. nov. and emendation of the family Alicyclobacillaceae da Costa and Rainey, 2010.</title>
        <authorList>
            <person name="Klenk H.P."/>
            <person name="Lapidus A."/>
            <person name="Chertkov O."/>
            <person name="Copeland A."/>
            <person name="Del Rio T.G."/>
            <person name="Nolan M."/>
            <person name="Lucas S."/>
            <person name="Chen F."/>
            <person name="Tice H."/>
            <person name="Cheng J.F."/>
            <person name="Han C."/>
            <person name="Bruce D."/>
            <person name="Goodwin L."/>
            <person name="Pitluck S."/>
            <person name="Pati A."/>
            <person name="Ivanova N."/>
            <person name="Mavromatis K."/>
            <person name="Daum C."/>
            <person name="Chen A."/>
            <person name="Palaniappan K."/>
            <person name="Chang Y.J."/>
            <person name="Land M."/>
            <person name="Hauser L."/>
            <person name="Jeffries C.D."/>
            <person name="Detter J.C."/>
            <person name="Rohde M."/>
            <person name="Abt B."/>
            <person name="Pukall R."/>
            <person name="Goker M."/>
            <person name="Bristow J."/>
            <person name="Markowitz V."/>
            <person name="Hugenholtz P."/>
            <person name="Eisen J.A."/>
        </authorList>
    </citation>
    <scope>NUCLEOTIDE SEQUENCE [LARGE SCALE GENOMIC DNA]</scope>
    <source>
        <strain evidence="7 8">DSM 2912</strain>
    </source>
</reference>
<dbReference type="Gene3D" id="3.30.2350.10">
    <property type="entry name" value="Pseudouridine synthase"/>
    <property type="match status" value="1"/>
</dbReference>
<dbReference type="AlphaFoldDB" id="D5WQ17"/>
<dbReference type="GO" id="GO:0000455">
    <property type="term" value="P:enzyme-directed rRNA pseudouridine synthesis"/>
    <property type="evidence" value="ECO:0007669"/>
    <property type="project" value="TreeGrafter"/>
</dbReference>
<dbReference type="KEGG" id="bts:Btus_1724"/>
<evidence type="ECO:0000256" key="1">
    <source>
        <dbReference type="ARBA" id="ARBA00000073"/>
    </source>
</evidence>
<evidence type="ECO:0000256" key="2">
    <source>
        <dbReference type="ARBA" id="ARBA00010876"/>
    </source>
</evidence>
<dbReference type="InterPro" id="IPR020103">
    <property type="entry name" value="PsdUridine_synth_cat_dom_sf"/>
</dbReference>
<evidence type="ECO:0000259" key="6">
    <source>
        <dbReference type="Pfam" id="PF00849"/>
    </source>
</evidence>
<evidence type="ECO:0000313" key="7">
    <source>
        <dbReference type="EMBL" id="ADG06426.1"/>
    </source>
</evidence>
<dbReference type="PANTHER" id="PTHR21600">
    <property type="entry name" value="MITOCHONDRIAL RNA PSEUDOURIDINE SYNTHASE"/>
    <property type="match status" value="1"/>
</dbReference>
<accession>D5WQ17</accession>
<gene>
    <name evidence="7" type="ordered locus">Btus_1724</name>
</gene>
<sequence length="356" mass="38880">MCFENLTINEVKGGSLIGIRRTSVERQPQVFRYIAGAEDRGKTLEEILRRGGLSGRRIRRLAREKKILVNGRVSFLAKPMKPGDRVEADLREIGRKAGTTESNPSIPILYEDDWVLVIDKPAGLVVHAPAPARRTGRPGTTSLADILHSRGAAANPPWVPHLVHRLDRDTGGVLLAAKSAHIHARLDRALREGGIHRIYSVVAEGNAMEIPERIELPVAPDPGRPGRFRPAEPGDAGAKPAVTRVCGRRFIPLPAPAAPRGSPLDEPRWSALSGVTFLDVSLETGRTHQIRVHLSALGHPILGDRWYGSRHPNLPLMLFARSLTFPHPADGHSVEVAAPFPETWRPWLTGAPAGET</sequence>